<name>A0A415E4V2_9FIRM</name>
<dbReference type="FunFam" id="3.40.50.300:FF:000127">
    <property type="entry name" value="Ribose import ATP-binding protein RbsA"/>
    <property type="match status" value="1"/>
</dbReference>
<dbReference type="AlphaFoldDB" id="A0A415E4V2"/>
<dbReference type="PROSITE" id="PS50893">
    <property type="entry name" value="ABC_TRANSPORTER_2"/>
    <property type="match status" value="2"/>
</dbReference>
<proteinExistence type="predicted"/>
<evidence type="ECO:0000313" key="11">
    <source>
        <dbReference type="Proteomes" id="UP000284841"/>
    </source>
</evidence>
<evidence type="ECO:0000256" key="7">
    <source>
        <dbReference type="ARBA" id="ARBA00022967"/>
    </source>
</evidence>
<dbReference type="STRING" id="1776384.GCA_900086585_04336"/>
<evidence type="ECO:0000256" key="4">
    <source>
        <dbReference type="ARBA" id="ARBA00022737"/>
    </source>
</evidence>
<evidence type="ECO:0000256" key="2">
    <source>
        <dbReference type="ARBA" id="ARBA00022448"/>
    </source>
</evidence>
<reference evidence="10 11" key="1">
    <citation type="submission" date="2018-08" db="EMBL/GenBank/DDBJ databases">
        <title>A genome reference for cultivated species of the human gut microbiota.</title>
        <authorList>
            <person name="Zou Y."/>
            <person name="Xue W."/>
            <person name="Luo G."/>
        </authorList>
    </citation>
    <scope>NUCLEOTIDE SEQUENCE [LARGE SCALE GENOMIC DNA]</scope>
    <source>
        <strain evidence="10 11">AM07-24</strain>
    </source>
</reference>
<keyword evidence="3" id="KW-1003">Cell membrane</keyword>
<keyword evidence="2" id="KW-0813">Transport</keyword>
<keyword evidence="4" id="KW-0677">Repeat</keyword>
<dbReference type="PANTHER" id="PTHR43790:SF4">
    <property type="entry name" value="GUANOSINE IMPORT ATP-BINDING PROTEIN NUPO"/>
    <property type="match status" value="1"/>
</dbReference>
<evidence type="ECO:0000256" key="8">
    <source>
        <dbReference type="ARBA" id="ARBA00023136"/>
    </source>
</evidence>
<dbReference type="RefSeq" id="WP_118335376.1">
    <property type="nucleotide sequence ID" value="NZ_AP025567.1"/>
</dbReference>
<dbReference type="InterPro" id="IPR003593">
    <property type="entry name" value="AAA+_ATPase"/>
</dbReference>
<evidence type="ECO:0000256" key="5">
    <source>
        <dbReference type="ARBA" id="ARBA00022741"/>
    </source>
</evidence>
<dbReference type="Pfam" id="PF00005">
    <property type="entry name" value="ABC_tran"/>
    <property type="match status" value="2"/>
</dbReference>
<dbReference type="Gene3D" id="3.40.50.300">
    <property type="entry name" value="P-loop containing nucleotide triphosphate hydrolases"/>
    <property type="match status" value="2"/>
</dbReference>
<dbReference type="GO" id="GO:0005524">
    <property type="term" value="F:ATP binding"/>
    <property type="evidence" value="ECO:0007669"/>
    <property type="project" value="UniProtKB-KW"/>
</dbReference>
<feature type="domain" description="ABC transporter" evidence="9">
    <location>
        <begin position="6"/>
        <end position="243"/>
    </location>
</feature>
<dbReference type="InterPro" id="IPR017871">
    <property type="entry name" value="ABC_transporter-like_CS"/>
</dbReference>
<dbReference type="OrthoDB" id="9771863at2"/>
<sequence>MQDTIIKFENISMQFPGVLANDNVSFDIKKGEVFALVGENGAGKSTLMNILYGINTPTNGSVYIKGNKMEKHTPSEAIENGVGMVHQHFMLVPSFTVAQNIALSKEPRKHKVFYDLKAAEKATQDLVNDYGLVVNPKAVVQEISVGLQQRVEILKTLYRGADILILDEPTAVLTPQETEELFEVIRRIVREKDMTVIIITHKLYEVMAISDRVGVMRQGKLVGVENTKDVNEKVLASMMVGRDVLFDKMEKHGVQGDVQIEVRDLQVADNRGLLAVRGVDLKVHAGEILGIAAIEGNGQSELLEAITGMRGILSGEAFVEGVKINGMNPGQIRKLGLAHIPEDRIATGVSSSSTITENLIIGKERRQNFSKYKIHLMKSSITRYAQEISQKFDIRGAGVDTEVGSLSGGNMQKVVVAREFSFDTPVLIIAQPTRGVDVGAIEFIHQSIINKRNEGCAILLVSADLDEIFRLSDRIITMYEGKVTGEFAEGEIDKMDISYYMTGDRSEASVTQAGGGQE</sequence>
<dbReference type="InterPro" id="IPR003439">
    <property type="entry name" value="ABC_transporter-like_ATP-bd"/>
</dbReference>
<evidence type="ECO:0000313" key="10">
    <source>
        <dbReference type="EMBL" id="RHJ88673.1"/>
    </source>
</evidence>
<gene>
    <name evidence="10" type="ORF">DW099_09860</name>
</gene>
<accession>A0A415E4V2</accession>
<dbReference type="GO" id="GO:0005886">
    <property type="term" value="C:plasma membrane"/>
    <property type="evidence" value="ECO:0007669"/>
    <property type="project" value="UniProtKB-SubCell"/>
</dbReference>
<organism evidence="10 11">
    <name type="scientific">Emergencia timonensis</name>
    <dbReference type="NCBI Taxonomy" id="1776384"/>
    <lineage>
        <taxon>Bacteria</taxon>
        <taxon>Bacillati</taxon>
        <taxon>Bacillota</taxon>
        <taxon>Clostridia</taxon>
        <taxon>Peptostreptococcales</taxon>
        <taxon>Anaerovoracaceae</taxon>
        <taxon>Emergencia</taxon>
    </lineage>
</organism>
<dbReference type="GO" id="GO:0016887">
    <property type="term" value="F:ATP hydrolysis activity"/>
    <property type="evidence" value="ECO:0007669"/>
    <property type="project" value="InterPro"/>
</dbReference>
<evidence type="ECO:0000259" key="9">
    <source>
        <dbReference type="PROSITE" id="PS50893"/>
    </source>
</evidence>
<comment type="subcellular location">
    <subcellularLocation>
        <location evidence="1">Cell membrane</location>
        <topology evidence="1">Peripheral membrane protein</topology>
    </subcellularLocation>
</comment>
<dbReference type="SMART" id="SM00382">
    <property type="entry name" value="AAA"/>
    <property type="match status" value="1"/>
</dbReference>
<feature type="domain" description="ABC transporter" evidence="9">
    <location>
        <begin position="260"/>
        <end position="505"/>
    </location>
</feature>
<evidence type="ECO:0000256" key="6">
    <source>
        <dbReference type="ARBA" id="ARBA00022840"/>
    </source>
</evidence>
<dbReference type="CDD" id="cd03215">
    <property type="entry name" value="ABC_Carb_Monos_II"/>
    <property type="match status" value="1"/>
</dbReference>
<dbReference type="InterPro" id="IPR027417">
    <property type="entry name" value="P-loop_NTPase"/>
</dbReference>
<evidence type="ECO:0000256" key="3">
    <source>
        <dbReference type="ARBA" id="ARBA00022475"/>
    </source>
</evidence>
<dbReference type="CDD" id="cd03216">
    <property type="entry name" value="ABC_Carb_Monos_I"/>
    <property type="match status" value="1"/>
</dbReference>
<dbReference type="EMBL" id="QRMS01000002">
    <property type="protein sequence ID" value="RHJ88673.1"/>
    <property type="molecule type" value="Genomic_DNA"/>
</dbReference>
<comment type="caution">
    <text evidence="10">The sequence shown here is derived from an EMBL/GenBank/DDBJ whole genome shotgun (WGS) entry which is preliminary data.</text>
</comment>
<dbReference type="InterPro" id="IPR050107">
    <property type="entry name" value="ABC_carbohydrate_import_ATPase"/>
</dbReference>
<dbReference type="SUPFAM" id="SSF52540">
    <property type="entry name" value="P-loop containing nucleoside triphosphate hydrolases"/>
    <property type="match status" value="2"/>
</dbReference>
<keyword evidence="7" id="KW-1278">Translocase</keyword>
<keyword evidence="5" id="KW-0547">Nucleotide-binding</keyword>
<keyword evidence="11" id="KW-1185">Reference proteome</keyword>
<dbReference type="PROSITE" id="PS00211">
    <property type="entry name" value="ABC_TRANSPORTER_1"/>
    <property type="match status" value="1"/>
</dbReference>
<protein>
    <submittedName>
        <fullName evidence="10">ABC transporter ATP-binding protein</fullName>
    </submittedName>
</protein>
<dbReference type="Proteomes" id="UP000284841">
    <property type="component" value="Unassembled WGS sequence"/>
</dbReference>
<keyword evidence="6 10" id="KW-0067">ATP-binding</keyword>
<dbReference type="PANTHER" id="PTHR43790">
    <property type="entry name" value="CARBOHYDRATE TRANSPORT ATP-BINDING PROTEIN MG119-RELATED"/>
    <property type="match status" value="1"/>
</dbReference>
<evidence type="ECO:0000256" key="1">
    <source>
        <dbReference type="ARBA" id="ARBA00004202"/>
    </source>
</evidence>
<keyword evidence="8" id="KW-0472">Membrane</keyword>